<gene>
    <name evidence="2" type="ORF">PACLA_8A027425</name>
</gene>
<dbReference type="Proteomes" id="UP001152795">
    <property type="component" value="Unassembled WGS sequence"/>
</dbReference>
<feature type="compositionally biased region" description="Polar residues" evidence="1">
    <location>
        <begin position="185"/>
        <end position="202"/>
    </location>
</feature>
<dbReference type="EMBL" id="CACRXK020001302">
    <property type="protein sequence ID" value="CAB3988290.1"/>
    <property type="molecule type" value="Genomic_DNA"/>
</dbReference>
<evidence type="ECO:0000256" key="1">
    <source>
        <dbReference type="SAM" id="MobiDB-lite"/>
    </source>
</evidence>
<evidence type="ECO:0000313" key="3">
    <source>
        <dbReference type="Proteomes" id="UP001152795"/>
    </source>
</evidence>
<sequence length="212" mass="24003">MFLAKEQGRGPLGDLYDDDSDYDVSLGNLYNRKAVSKDDKPKDKEESGTEASSESENMSENKQRPKACPRCGHDSLVLLKHLKNTHKIDDAEAKWITVKLRLVKENKEEENKLGGKCWRFSASESCSISPSQDPNHSVSATDLATQMTHNLSTANQHYHMDDRVKQKMIAGQYLDILTKEGATKKATSAEKQQQQQRMTLARNQEHHHQKAH</sequence>
<protein>
    <submittedName>
        <fullName evidence="2">Uncharacterized protein</fullName>
    </submittedName>
</protein>
<comment type="caution">
    <text evidence="2">The sequence shown here is derived from an EMBL/GenBank/DDBJ whole genome shotgun (WGS) entry which is preliminary data.</text>
</comment>
<feature type="compositionally biased region" description="Low complexity" evidence="1">
    <location>
        <begin position="49"/>
        <end position="60"/>
    </location>
</feature>
<feature type="region of interest" description="Disordered" evidence="1">
    <location>
        <begin position="1"/>
        <end position="70"/>
    </location>
</feature>
<organism evidence="2 3">
    <name type="scientific">Paramuricea clavata</name>
    <name type="common">Red gorgonian</name>
    <name type="synonym">Violescent sea-whip</name>
    <dbReference type="NCBI Taxonomy" id="317549"/>
    <lineage>
        <taxon>Eukaryota</taxon>
        <taxon>Metazoa</taxon>
        <taxon>Cnidaria</taxon>
        <taxon>Anthozoa</taxon>
        <taxon>Octocorallia</taxon>
        <taxon>Malacalcyonacea</taxon>
        <taxon>Plexauridae</taxon>
        <taxon>Paramuricea</taxon>
    </lineage>
</organism>
<keyword evidence="3" id="KW-1185">Reference proteome</keyword>
<dbReference type="AlphaFoldDB" id="A0A7D9DL79"/>
<reference evidence="2" key="1">
    <citation type="submission" date="2020-04" db="EMBL/GenBank/DDBJ databases">
        <authorList>
            <person name="Alioto T."/>
            <person name="Alioto T."/>
            <person name="Gomez Garrido J."/>
        </authorList>
    </citation>
    <scope>NUCLEOTIDE SEQUENCE</scope>
    <source>
        <strain evidence="2">A484AB</strain>
    </source>
</reference>
<evidence type="ECO:0000313" key="2">
    <source>
        <dbReference type="EMBL" id="CAB3988290.1"/>
    </source>
</evidence>
<name>A0A7D9DL79_PARCT</name>
<feature type="compositionally biased region" description="Basic and acidic residues" evidence="1">
    <location>
        <begin position="35"/>
        <end position="47"/>
    </location>
</feature>
<feature type="region of interest" description="Disordered" evidence="1">
    <location>
        <begin position="182"/>
        <end position="212"/>
    </location>
</feature>
<accession>A0A7D9DL79</accession>
<proteinExistence type="predicted"/>